<accession>A0A3M6VDR0</accession>
<comment type="similarity">
    <text evidence="1 5">Belongs to the ATG5 family.</text>
</comment>
<feature type="domain" description="Autophagy protein ATG5 UblA" evidence="8">
    <location>
        <begin position="61"/>
        <end position="136"/>
    </location>
</feature>
<evidence type="ECO:0000313" key="10">
    <source>
        <dbReference type="Proteomes" id="UP000282087"/>
    </source>
</evidence>
<comment type="subcellular location">
    <subcellularLocation>
        <location evidence="5">Preautophagosomal structure membrane</location>
        <topology evidence="5">Peripheral membrane protein</topology>
    </subcellularLocation>
</comment>
<dbReference type="GO" id="GO:0005776">
    <property type="term" value="C:autophagosome"/>
    <property type="evidence" value="ECO:0007669"/>
    <property type="project" value="TreeGrafter"/>
</dbReference>
<dbReference type="InterPro" id="IPR048939">
    <property type="entry name" value="ATG5_UblA"/>
</dbReference>
<gene>
    <name evidence="9" type="ORF">DD238_007258</name>
</gene>
<dbReference type="Gene3D" id="3.10.20.90">
    <property type="entry name" value="Phosphatidylinositol 3-kinase Catalytic Subunit, Chain A, domain 1"/>
    <property type="match status" value="1"/>
</dbReference>
<dbReference type="AlphaFoldDB" id="A0A3M6VDR0"/>
<comment type="function">
    <text evidence="5">Involved in autophagic vesicle formation.</text>
</comment>
<keyword evidence="3 5" id="KW-0832">Ubl conjugation</keyword>
<dbReference type="Pfam" id="PF04106">
    <property type="entry name" value="ATG5_UblB"/>
    <property type="match status" value="1"/>
</dbReference>
<comment type="subunit">
    <text evidence="5">Conjugated with ATG12.</text>
</comment>
<dbReference type="Gene3D" id="3.10.20.620">
    <property type="match status" value="1"/>
</dbReference>
<reference evidence="9 10" key="1">
    <citation type="submission" date="2018-06" db="EMBL/GenBank/DDBJ databases">
        <title>Comparative genomics of downy mildews reveals potential adaptations to biotrophy.</title>
        <authorList>
            <person name="Fletcher K."/>
            <person name="Klosterman S.J."/>
            <person name="Derevnina L."/>
            <person name="Martin F."/>
            <person name="Koike S."/>
            <person name="Reyes Chin-Wo S."/>
            <person name="Mou B."/>
            <person name="Michelmore R."/>
        </authorList>
    </citation>
    <scope>NUCLEOTIDE SEQUENCE [LARGE SCALE GENOMIC DNA]</scope>
    <source>
        <strain evidence="9 10">R14</strain>
    </source>
</reference>
<dbReference type="GO" id="GO:0061908">
    <property type="term" value="C:phagophore"/>
    <property type="evidence" value="ECO:0007669"/>
    <property type="project" value="TreeGrafter"/>
</dbReference>
<dbReference type="VEuPathDB" id="FungiDB:DD237_005374"/>
<evidence type="ECO:0000256" key="3">
    <source>
        <dbReference type="ARBA" id="ARBA00022843"/>
    </source>
</evidence>
<evidence type="ECO:0000256" key="5">
    <source>
        <dbReference type="RuleBase" id="RU361202"/>
    </source>
</evidence>
<proteinExistence type="inferred from homology"/>
<evidence type="ECO:0000313" key="9">
    <source>
        <dbReference type="EMBL" id="RMX64333.1"/>
    </source>
</evidence>
<dbReference type="Pfam" id="PF20637">
    <property type="entry name" value="ATG5_HBR"/>
    <property type="match status" value="1"/>
</dbReference>
<dbReference type="STRING" id="542832.A0A3M6VDR0"/>
<evidence type="ECO:0000259" key="8">
    <source>
        <dbReference type="Pfam" id="PF20638"/>
    </source>
</evidence>
<dbReference type="InterPro" id="IPR007239">
    <property type="entry name" value="Atg5"/>
</dbReference>
<dbReference type="InterPro" id="IPR042527">
    <property type="entry name" value="Atg5_UblA_dom_sf"/>
</dbReference>
<dbReference type="Proteomes" id="UP000282087">
    <property type="component" value="Unassembled WGS sequence"/>
</dbReference>
<dbReference type="GO" id="GO:0019776">
    <property type="term" value="F:Atg8-family ligase activity"/>
    <property type="evidence" value="ECO:0007669"/>
    <property type="project" value="TreeGrafter"/>
</dbReference>
<feature type="domain" description="Autophagy protein ATG5 alpha-helical bundle region" evidence="7">
    <location>
        <begin position="150"/>
        <end position="204"/>
    </location>
</feature>
<sequence>MSTPSSAETLKQHVWAGRIPVVFCLDPKEVTTLHAPRPFYVSQYTFCKPMELFQSKLNLYIFQAMLPRMSYLVSQTRDVVEYFRDIAPPVSMMQGTSIWFEANGVPLHWHLPFGLLRDLLCGPAALDLPWALTVHFLGFPSDVLLPCGNEQSVESHFMHSLKQATFLRMGSTKAVMSLPEAKQTRIWTSISQNDYESYREATHDLHLDGRVDASALRQLPLRVHFQNEPAIQMPIAPLENGREKLLLEVLHYLLPDLFPDAISESQPQEFQLVVHGVVVPLKVSIVELYRHFSYADGFLYIAVLSNS</sequence>
<dbReference type="EMBL" id="QLLG01000319">
    <property type="protein sequence ID" value="RMX64333.1"/>
    <property type="molecule type" value="Genomic_DNA"/>
</dbReference>
<dbReference type="GO" id="GO:0034274">
    <property type="term" value="C:Atg12-Atg5-Atg16 complex"/>
    <property type="evidence" value="ECO:0007669"/>
    <property type="project" value="TreeGrafter"/>
</dbReference>
<keyword evidence="5" id="KW-0472">Membrane</keyword>
<evidence type="ECO:0000256" key="4">
    <source>
        <dbReference type="ARBA" id="ARBA00023006"/>
    </source>
</evidence>
<protein>
    <recommendedName>
        <fullName evidence="5">Autophagy protein 5</fullName>
    </recommendedName>
</protein>
<feature type="domain" description="Autophagy protein ATG5 UblB" evidence="6">
    <location>
        <begin position="219"/>
        <end position="303"/>
    </location>
</feature>
<name>A0A3M6VDR0_9STRA</name>
<dbReference type="InterPro" id="IPR048318">
    <property type="entry name" value="ATG5_UblB"/>
</dbReference>
<dbReference type="GO" id="GO:0006995">
    <property type="term" value="P:cellular response to nitrogen starvation"/>
    <property type="evidence" value="ECO:0007669"/>
    <property type="project" value="TreeGrafter"/>
</dbReference>
<dbReference type="GO" id="GO:0034727">
    <property type="term" value="P:piecemeal microautophagy of the nucleus"/>
    <property type="evidence" value="ECO:0007669"/>
    <property type="project" value="TreeGrafter"/>
</dbReference>
<dbReference type="InterPro" id="IPR042526">
    <property type="entry name" value="Atg5_HR"/>
</dbReference>
<evidence type="ECO:0000259" key="7">
    <source>
        <dbReference type="Pfam" id="PF20637"/>
    </source>
</evidence>
<dbReference type="Gene3D" id="1.10.246.190">
    <property type="entry name" value="Autophagy protein Apg5, helix rich domain"/>
    <property type="match status" value="1"/>
</dbReference>
<dbReference type="GO" id="GO:0044233">
    <property type="term" value="C:mitochondria-associated endoplasmic reticulum membrane contact site"/>
    <property type="evidence" value="ECO:0007669"/>
    <property type="project" value="TreeGrafter"/>
</dbReference>
<dbReference type="PANTHER" id="PTHR13040:SF2">
    <property type="entry name" value="AUTOPHAGY PROTEIN 5"/>
    <property type="match status" value="1"/>
</dbReference>
<evidence type="ECO:0000256" key="2">
    <source>
        <dbReference type="ARBA" id="ARBA00022499"/>
    </source>
</evidence>
<dbReference type="PANTHER" id="PTHR13040">
    <property type="entry name" value="AUTOPHAGY PROTEIN 5"/>
    <property type="match status" value="1"/>
</dbReference>
<keyword evidence="10" id="KW-1185">Reference proteome</keyword>
<keyword evidence="4 5" id="KW-0072">Autophagy</keyword>
<dbReference type="Pfam" id="PF20638">
    <property type="entry name" value="ATG5_UblA"/>
    <property type="match status" value="1"/>
</dbReference>
<comment type="caution">
    <text evidence="9">The sequence shown here is derived from an EMBL/GenBank/DDBJ whole genome shotgun (WGS) entry which is preliminary data.</text>
</comment>
<organism evidence="9 10">
    <name type="scientific">Peronospora effusa</name>
    <dbReference type="NCBI Taxonomy" id="542832"/>
    <lineage>
        <taxon>Eukaryota</taxon>
        <taxon>Sar</taxon>
        <taxon>Stramenopiles</taxon>
        <taxon>Oomycota</taxon>
        <taxon>Peronosporomycetes</taxon>
        <taxon>Peronosporales</taxon>
        <taxon>Peronosporaceae</taxon>
        <taxon>Peronospora</taxon>
    </lineage>
</organism>
<dbReference type="GO" id="GO:0034045">
    <property type="term" value="C:phagophore assembly site membrane"/>
    <property type="evidence" value="ECO:0007669"/>
    <property type="project" value="UniProtKB-SubCell"/>
</dbReference>
<keyword evidence="2 5" id="KW-1017">Isopeptide bond</keyword>
<dbReference type="InterPro" id="IPR048940">
    <property type="entry name" value="ATG5_HBR"/>
</dbReference>
<evidence type="ECO:0000259" key="6">
    <source>
        <dbReference type="Pfam" id="PF04106"/>
    </source>
</evidence>
<evidence type="ECO:0000256" key="1">
    <source>
        <dbReference type="ARBA" id="ARBA00006910"/>
    </source>
</evidence>
<dbReference type="GO" id="GO:0000422">
    <property type="term" value="P:autophagy of mitochondrion"/>
    <property type="evidence" value="ECO:0007669"/>
    <property type="project" value="TreeGrafter"/>
</dbReference>